<name>A0ACC0CDH8_CATRO</name>
<evidence type="ECO:0000313" key="1">
    <source>
        <dbReference type="EMBL" id="KAI5683001.1"/>
    </source>
</evidence>
<dbReference type="Proteomes" id="UP001060085">
    <property type="component" value="Linkage Group LG01"/>
</dbReference>
<keyword evidence="2" id="KW-1185">Reference proteome</keyword>
<organism evidence="1 2">
    <name type="scientific">Catharanthus roseus</name>
    <name type="common">Madagascar periwinkle</name>
    <name type="synonym">Vinca rosea</name>
    <dbReference type="NCBI Taxonomy" id="4058"/>
    <lineage>
        <taxon>Eukaryota</taxon>
        <taxon>Viridiplantae</taxon>
        <taxon>Streptophyta</taxon>
        <taxon>Embryophyta</taxon>
        <taxon>Tracheophyta</taxon>
        <taxon>Spermatophyta</taxon>
        <taxon>Magnoliopsida</taxon>
        <taxon>eudicotyledons</taxon>
        <taxon>Gunneridae</taxon>
        <taxon>Pentapetalae</taxon>
        <taxon>asterids</taxon>
        <taxon>lamiids</taxon>
        <taxon>Gentianales</taxon>
        <taxon>Apocynaceae</taxon>
        <taxon>Rauvolfioideae</taxon>
        <taxon>Vinceae</taxon>
        <taxon>Catharanthinae</taxon>
        <taxon>Catharanthus</taxon>
    </lineage>
</organism>
<protein>
    <submittedName>
        <fullName evidence="1">Uncharacterized protein</fullName>
    </submittedName>
</protein>
<comment type="caution">
    <text evidence="1">The sequence shown here is derived from an EMBL/GenBank/DDBJ whole genome shotgun (WGS) entry which is preliminary data.</text>
</comment>
<sequence>MQKTAQAWFSGGPSDDLQKAPSSLLADWNAYAASKASEESEDSSSIAFDIEAAVRNANDKVSGTFNVVSKGVRDLPGNFQSATSNVPSGTSVIYFALLLASGAFFVIIAFSIFLPVMVLTPQKFAICFTIGCALIIASLFALKGPKNQLKHMTSKERLPFTLGFIGSTVGTIYVSMVLHSYILSVLFSLLQVIALFYYAFSYFPGGSAGLKLLSSTLTSSLLRCFGR</sequence>
<reference evidence="2" key="1">
    <citation type="journal article" date="2023" name="Nat. Plants">
        <title>Single-cell RNA sequencing provides a high-resolution roadmap for understanding the multicellular compartmentation of specialized metabolism.</title>
        <authorList>
            <person name="Sun S."/>
            <person name="Shen X."/>
            <person name="Li Y."/>
            <person name="Li Y."/>
            <person name="Wang S."/>
            <person name="Li R."/>
            <person name="Zhang H."/>
            <person name="Shen G."/>
            <person name="Guo B."/>
            <person name="Wei J."/>
            <person name="Xu J."/>
            <person name="St-Pierre B."/>
            <person name="Chen S."/>
            <person name="Sun C."/>
        </authorList>
    </citation>
    <scope>NUCLEOTIDE SEQUENCE [LARGE SCALE GENOMIC DNA]</scope>
</reference>
<proteinExistence type="predicted"/>
<evidence type="ECO:0000313" key="2">
    <source>
        <dbReference type="Proteomes" id="UP001060085"/>
    </source>
</evidence>
<dbReference type="EMBL" id="CM044701">
    <property type="protein sequence ID" value="KAI5683001.1"/>
    <property type="molecule type" value="Genomic_DNA"/>
</dbReference>
<gene>
    <name evidence="1" type="ORF">M9H77_04229</name>
</gene>
<accession>A0ACC0CDH8</accession>